<dbReference type="EMBL" id="ON932083">
    <property type="protein sequence ID" value="UYA98956.1"/>
    <property type="molecule type" value="Genomic_DNA"/>
</dbReference>
<proteinExistence type="predicted"/>
<gene>
    <name evidence="2" type="ORF">IVIADoCa9_20</name>
</gene>
<evidence type="ECO:0000256" key="1">
    <source>
        <dbReference type="SAM" id="MobiDB-lite"/>
    </source>
</evidence>
<feature type="region of interest" description="Disordered" evidence="1">
    <location>
        <begin position="1"/>
        <end position="21"/>
    </location>
</feature>
<dbReference type="Proteomes" id="UP001164586">
    <property type="component" value="Segment"/>
</dbReference>
<evidence type="ECO:0000313" key="2">
    <source>
        <dbReference type="EMBL" id="UYA98956.1"/>
    </source>
</evidence>
<keyword evidence="3" id="KW-1185">Reference proteome</keyword>
<organism evidence="2 3">
    <name type="scientific">Xanthomonas phage vB_Xar_IVIA-DoCa9</name>
    <dbReference type="NCBI Taxonomy" id="2975536"/>
    <lineage>
        <taxon>Viruses</taxon>
        <taxon>Duplodnaviria</taxon>
        <taxon>Heunggongvirae</taxon>
        <taxon>Uroviricota</taxon>
        <taxon>Caudoviricetes</taxon>
        <taxon>Autographivirales</taxon>
        <taxon>Autonotataviridae</taxon>
        <taxon>Gujervirinae</taxon>
        <taxon>Pradovirus</taxon>
        <taxon>Pradovirus IVIADoCa9</taxon>
    </lineage>
</organism>
<protein>
    <submittedName>
        <fullName evidence="2">Uncharacterized protein</fullName>
    </submittedName>
</protein>
<name>A0A9X9JN88_9CAUD</name>
<sequence length="189" mass="21361">MAGEQGQRVDGRALQQAQPALVYQPDPVRHRVDHQAGRQDAMSHTPNIYLPKNVGVITSSRTGSSYTVEPPVTDTDIDFLVLVEDFGEALDQLVKAGWTICSGADGHYEEDEEYSDTWYALRNGVFNVMVTADPGWYQRAVEATTICKQRNIKDKQDRIIVFRWVRDGLDLDGDASDEMYQLALQRWPL</sequence>
<evidence type="ECO:0000313" key="3">
    <source>
        <dbReference type="Proteomes" id="UP001164586"/>
    </source>
</evidence>
<accession>A0A9X9JN88</accession>
<reference evidence="2 3" key="1">
    <citation type="submission" date="2022-07" db="EMBL/GenBank/DDBJ databases">
        <title>Comparative analysis of new lytic phages for the biological control of phytopathogenic Xanthomonas spp.</title>
        <authorList>
            <person name="Domingo-Calap M.L."/>
            <person name="Bernabeu-Gimeno M."/>
            <person name="Aure C.M."/>
            <person name="Marco-Noales E."/>
            <person name="Domingo-Calap P."/>
        </authorList>
    </citation>
    <scope>NUCLEOTIDE SEQUENCE [LARGE SCALE GENOMIC DNA]</scope>
</reference>